<dbReference type="InterPro" id="IPR011545">
    <property type="entry name" value="DEAD/DEAH_box_helicase_dom"/>
</dbReference>
<evidence type="ECO:0000259" key="7">
    <source>
        <dbReference type="PROSITE" id="PS51192"/>
    </source>
</evidence>
<dbReference type="Pfam" id="PF00270">
    <property type="entry name" value="DEAD"/>
    <property type="match status" value="1"/>
</dbReference>
<dbReference type="Gene3D" id="3.40.50.300">
    <property type="entry name" value="P-loop containing nucleotide triphosphate hydrolases"/>
    <property type="match status" value="2"/>
</dbReference>
<dbReference type="GO" id="GO:0005829">
    <property type="term" value="C:cytosol"/>
    <property type="evidence" value="ECO:0007669"/>
    <property type="project" value="TreeGrafter"/>
</dbReference>
<dbReference type="InterPro" id="IPR044742">
    <property type="entry name" value="DEAD/DEAH_RhlB"/>
</dbReference>
<dbReference type="SMART" id="SM00487">
    <property type="entry name" value="DEXDc"/>
    <property type="match status" value="1"/>
</dbReference>
<evidence type="ECO:0000256" key="1">
    <source>
        <dbReference type="ARBA" id="ARBA00022741"/>
    </source>
</evidence>
<reference evidence="9 10" key="1">
    <citation type="submission" date="2016-12" db="EMBL/GenBank/DDBJ databases">
        <authorList>
            <person name="Song W.-J."/>
            <person name="Kurnit D.M."/>
        </authorList>
    </citation>
    <scope>NUCLEOTIDE SEQUENCE [LARGE SCALE GENOMIC DNA]</scope>
    <source>
        <strain evidence="9 10">DSM 18488</strain>
    </source>
</reference>
<dbReference type="CDD" id="cd00268">
    <property type="entry name" value="DEADc"/>
    <property type="match status" value="1"/>
</dbReference>
<evidence type="ECO:0000256" key="4">
    <source>
        <dbReference type="ARBA" id="ARBA00022840"/>
    </source>
</evidence>
<protein>
    <submittedName>
        <fullName evidence="9">ATP-dependent RNA helicase RhlB</fullName>
    </submittedName>
</protein>
<dbReference type="InterPro" id="IPR001650">
    <property type="entry name" value="Helicase_C-like"/>
</dbReference>
<gene>
    <name evidence="9" type="ORF">SAMN02745220_02334</name>
</gene>
<feature type="domain" description="Helicase C-terminal" evidence="8">
    <location>
        <begin position="324"/>
        <end position="485"/>
    </location>
</feature>
<dbReference type="InterPro" id="IPR023554">
    <property type="entry name" value="RNA_helicase_ATP-dep_RhlB"/>
</dbReference>
<dbReference type="GO" id="GO:0016787">
    <property type="term" value="F:hydrolase activity"/>
    <property type="evidence" value="ECO:0007669"/>
    <property type="project" value="UniProtKB-KW"/>
</dbReference>
<dbReference type="STRING" id="1121416.SAMN02745220_02334"/>
<evidence type="ECO:0000256" key="3">
    <source>
        <dbReference type="ARBA" id="ARBA00022806"/>
    </source>
</evidence>
<dbReference type="PROSITE" id="PS51194">
    <property type="entry name" value="HELICASE_CTER"/>
    <property type="match status" value="1"/>
</dbReference>
<dbReference type="PROSITE" id="PS51192">
    <property type="entry name" value="HELICASE_ATP_BIND_1"/>
    <property type="match status" value="1"/>
</dbReference>
<evidence type="ECO:0000313" key="9">
    <source>
        <dbReference type="EMBL" id="SHO48501.1"/>
    </source>
</evidence>
<dbReference type="GO" id="GO:0003676">
    <property type="term" value="F:nucleic acid binding"/>
    <property type="evidence" value="ECO:0007669"/>
    <property type="project" value="InterPro"/>
</dbReference>
<dbReference type="Pfam" id="PF00271">
    <property type="entry name" value="Helicase_C"/>
    <property type="match status" value="1"/>
</dbReference>
<evidence type="ECO:0000313" key="10">
    <source>
        <dbReference type="Proteomes" id="UP000184603"/>
    </source>
</evidence>
<dbReference type="AlphaFoldDB" id="A0A1M7Y7D7"/>
<name>A0A1M7Y7D7_9BACT</name>
<feature type="compositionally biased region" description="Basic and acidic residues" evidence="6">
    <location>
        <begin position="491"/>
        <end position="500"/>
    </location>
</feature>
<feature type="region of interest" description="Disordered" evidence="6">
    <location>
        <begin position="17"/>
        <end position="86"/>
    </location>
</feature>
<dbReference type="EMBL" id="FRFE01000010">
    <property type="protein sequence ID" value="SHO48501.1"/>
    <property type="molecule type" value="Genomic_DNA"/>
</dbReference>
<dbReference type="HAMAP" id="MF_00661">
    <property type="entry name" value="DEAD_helicase_RhlB"/>
    <property type="match status" value="1"/>
</dbReference>
<organism evidence="9 10">
    <name type="scientific">Desulfopila aestuarii DSM 18488</name>
    <dbReference type="NCBI Taxonomy" id="1121416"/>
    <lineage>
        <taxon>Bacteria</taxon>
        <taxon>Pseudomonadati</taxon>
        <taxon>Thermodesulfobacteriota</taxon>
        <taxon>Desulfobulbia</taxon>
        <taxon>Desulfobulbales</taxon>
        <taxon>Desulfocapsaceae</taxon>
        <taxon>Desulfopila</taxon>
    </lineage>
</organism>
<dbReference type="InterPro" id="IPR014001">
    <property type="entry name" value="Helicase_ATP-bd"/>
</dbReference>
<dbReference type="RefSeq" id="WP_073613631.1">
    <property type="nucleotide sequence ID" value="NZ_FRFE01000010.1"/>
</dbReference>
<keyword evidence="1" id="KW-0547">Nucleotide-binding</keyword>
<keyword evidence="4" id="KW-0067">ATP-binding</keyword>
<dbReference type="PANTHER" id="PTHR47959:SF10">
    <property type="entry name" value="ATP-DEPENDENT RNA HELICASE RHLB"/>
    <property type="match status" value="1"/>
</dbReference>
<dbReference type="SMART" id="SM00490">
    <property type="entry name" value="HELICc"/>
    <property type="match status" value="1"/>
</dbReference>
<dbReference type="InterPro" id="IPR027417">
    <property type="entry name" value="P-loop_NTPase"/>
</dbReference>
<feature type="compositionally biased region" description="Polar residues" evidence="6">
    <location>
        <begin position="29"/>
        <end position="38"/>
    </location>
</feature>
<evidence type="ECO:0000256" key="5">
    <source>
        <dbReference type="ARBA" id="ARBA00038437"/>
    </source>
</evidence>
<feature type="compositionally biased region" description="Gly residues" evidence="6">
    <location>
        <begin position="522"/>
        <end position="534"/>
    </location>
</feature>
<feature type="region of interest" description="Disordered" evidence="6">
    <location>
        <begin position="486"/>
        <end position="534"/>
    </location>
</feature>
<keyword evidence="3 9" id="KW-0347">Helicase</keyword>
<sequence length="534" mass="59365">MMKDFIVRTGQKITRLARSAIFGNRKSAESSSAETPPTQMGGKDTGNAPVSTEPATPASVTAGAEESGVTEKREKRERKRTREPRKPAWSLDAFQVVPREGVSRFHDFELPLSVMHGIADQEFQYCTPIQEKALPTVLEGRDLVGKANTGTGKSAVFLIGIFSRLLGEGGSRRKKGAPRALVMAPTRELVIQIAKDAANLGRHTGLRVHAVYGGARYEAQMNELRERIVDLVIATPGRLIDFANKNVISFKECKILVIDEGDRMLDMGFIPDMRRIIGRIPAKEARQTLLFSATLSDDVRRLAYQWCVKPEYVEAESEQVSVEAIHQRVYLVTSDEKFHVLYNLIKQHPDDRIMVFANMKSDVRKLSERLQRYGIECALLSGDVAQDKRESRLERFRDGKVKVLVATDVAGRGIHIEDISYVVNFTLPYEPEDYVHRIGRTGRAGAEGVSISFACEEGAFVLPEIEAFIGRSLECEVPPEELVVVPPEPAARPERPVEKKNVRRRRPNSGRRRSSSSSRSQGKGGGAKTNGGRS</sequence>
<feature type="domain" description="Helicase ATP-binding" evidence="7">
    <location>
        <begin position="134"/>
        <end position="313"/>
    </location>
</feature>
<accession>A0A1M7Y7D7</accession>
<dbReference type="GO" id="GO:0003724">
    <property type="term" value="F:RNA helicase activity"/>
    <property type="evidence" value="ECO:0007669"/>
    <property type="project" value="InterPro"/>
</dbReference>
<dbReference type="SUPFAM" id="SSF52540">
    <property type="entry name" value="P-loop containing nucleoside triphosphate hydrolases"/>
    <property type="match status" value="1"/>
</dbReference>
<dbReference type="PANTHER" id="PTHR47959">
    <property type="entry name" value="ATP-DEPENDENT RNA HELICASE RHLE-RELATED"/>
    <property type="match status" value="1"/>
</dbReference>
<dbReference type="CDD" id="cd18787">
    <property type="entry name" value="SF2_C_DEAD"/>
    <property type="match status" value="1"/>
</dbReference>
<evidence type="ECO:0000256" key="2">
    <source>
        <dbReference type="ARBA" id="ARBA00022801"/>
    </source>
</evidence>
<keyword evidence="10" id="KW-1185">Reference proteome</keyword>
<proteinExistence type="inferred from homology"/>
<feature type="compositionally biased region" description="Basic residues" evidence="6">
    <location>
        <begin position="501"/>
        <end position="514"/>
    </location>
</feature>
<keyword evidence="2" id="KW-0378">Hydrolase</keyword>
<comment type="similarity">
    <text evidence="5">Belongs to the DEAD box helicase family.</text>
</comment>
<dbReference type="InterPro" id="IPR050079">
    <property type="entry name" value="DEAD_box_RNA_helicase"/>
</dbReference>
<dbReference type="Proteomes" id="UP000184603">
    <property type="component" value="Unassembled WGS sequence"/>
</dbReference>
<evidence type="ECO:0000259" key="8">
    <source>
        <dbReference type="PROSITE" id="PS51194"/>
    </source>
</evidence>
<dbReference type="GO" id="GO:0005524">
    <property type="term" value="F:ATP binding"/>
    <property type="evidence" value="ECO:0007669"/>
    <property type="project" value="UniProtKB-KW"/>
</dbReference>
<evidence type="ECO:0000256" key="6">
    <source>
        <dbReference type="SAM" id="MobiDB-lite"/>
    </source>
</evidence>